<dbReference type="InterPro" id="IPR043128">
    <property type="entry name" value="Rev_trsase/Diguanyl_cyclase"/>
</dbReference>
<dbReference type="Gene3D" id="3.40.1170.60">
    <property type="match status" value="1"/>
</dbReference>
<dbReference type="Proteomes" id="UP001259347">
    <property type="component" value="Unassembled WGS sequence"/>
</dbReference>
<dbReference type="EMBL" id="JAVDUM010000010">
    <property type="protein sequence ID" value="MDR6867777.1"/>
    <property type="molecule type" value="Genomic_DNA"/>
</dbReference>
<keyword evidence="7" id="KW-1185">Reference proteome</keyword>
<dbReference type="InterPro" id="IPR001126">
    <property type="entry name" value="UmuC"/>
</dbReference>
<evidence type="ECO:0000313" key="7">
    <source>
        <dbReference type="Proteomes" id="UP001259347"/>
    </source>
</evidence>
<reference evidence="6 7" key="1">
    <citation type="submission" date="2023-07" db="EMBL/GenBank/DDBJ databases">
        <title>Sorghum-associated microbial communities from plants grown in Nebraska, USA.</title>
        <authorList>
            <person name="Schachtman D."/>
        </authorList>
    </citation>
    <scope>NUCLEOTIDE SEQUENCE [LARGE SCALE GENOMIC DNA]</scope>
    <source>
        <strain evidence="6 7">2980</strain>
    </source>
</reference>
<dbReference type="RefSeq" id="WP_310020922.1">
    <property type="nucleotide sequence ID" value="NZ_JAVDUM010000010.1"/>
</dbReference>
<dbReference type="Pfam" id="PF00817">
    <property type="entry name" value="IMS"/>
    <property type="match status" value="1"/>
</dbReference>
<comment type="function">
    <text evidence="3">Poorly processive, error-prone DNA polymerase involved in untargeted mutagenesis. Copies undamaged DNA at stalled replication forks, which arise in vivo from mismatched or misaligned primer ends. These misaligned primers can be extended by PolIV. Exhibits no 3'-5' exonuclease (proofreading) activity. May be involved in translesional synthesis, in conjunction with the beta clamp from PolIII.</text>
</comment>
<dbReference type="InterPro" id="IPR050356">
    <property type="entry name" value="SulA_CellDiv_inhibitor"/>
</dbReference>
<evidence type="ECO:0000313" key="6">
    <source>
        <dbReference type="EMBL" id="MDR6867777.1"/>
    </source>
</evidence>
<evidence type="ECO:0000256" key="3">
    <source>
        <dbReference type="ARBA" id="ARBA00025589"/>
    </source>
</evidence>
<evidence type="ECO:0000256" key="2">
    <source>
        <dbReference type="ARBA" id="ARBA00022763"/>
    </source>
</evidence>
<feature type="region of interest" description="Disordered" evidence="4">
    <location>
        <begin position="446"/>
        <end position="479"/>
    </location>
</feature>
<gene>
    <name evidence="6" type="ORF">J2Y69_002385</name>
</gene>
<comment type="caution">
    <text evidence="6">The sequence shown here is derived from an EMBL/GenBank/DDBJ whole genome shotgun (WGS) entry which is preliminary data.</text>
</comment>
<sequence length="513" mass="55121">MTDPTRVLVLWFPDWPLRAALGHSPHPPAAIVHANLVQACTPSAREHGVRIGQRRREAQGLLPSLRLLPADPDRDERAFHPVLRVIDAEAPGVQMLRPGLAVLRARGLSRYHGGEDAAARALLVRLASAGHPGMRIGIADGPFTAELAARGAAHGGADPDGGHLIVPPGAAAAFLAPLPVHVLHDTEIASLLVRLGVRTLGDLAALPALDVRDRFGERGARLHALSRGADSRPVLSRPPDPELAAEIAFETPLAQSDQIAFAVRQTADAVSLALATASLVCTEVRIDLTDDDDEVFSRTWLHPTCFEAADLVDRVRWQLESLAGSGEDERPFRGIARVRLAPVAVDDAAHHQPGLFGSAGEGRLHHAVSRVQSLLGHDGVLVGTVSGGRRLADRQQLTPWGERVVAARDPALPWPGSLPDPLPAEVFAPPRAIAVLTSDGHAVEVDGRGRLSGPPSLVEGSPVTSWAGPWPMRDRRGERDEISGERLQLVDEQQRAWLVLHLDGRWWAEGRYH</sequence>
<dbReference type="PROSITE" id="PS50173">
    <property type="entry name" value="UMUC"/>
    <property type="match status" value="1"/>
</dbReference>
<name>A0ABU1SDT0_9MICO</name>
<dbReference type="InterPro" id="IPR043502">
    <property type="entry name" value="DNA/RNA_pol_sf"/>
</dbReference>
<keyword evidence="2" id="KW-0227">DNA damage</keyword>
<dbReference type="SUPFAM" id="SSF56672">
    <property type="entry name" value="DNA/RNA polymerases"/>
    <property type="match status" value="1"/>
</dbReference>
<dbReference type="PANTHER" id="PTHR35369:SF2">
    <property type="entry name" value="BLR3025 PROTEIN"/>
    <property type="match status" value="1"/>
</dbReference>
<dbReference type="Gene3D" id="3.30.70.270">
    <property type="match status" value="1"/>
</dbReference>
<organism evidence="6 7">
    <name type="scientific">Microbacterium resistens</name>
    <dbReference type="NCBI Taxonomy" id="156977"/>
    <lineage>
        <taxon>Bacteria</taxon>
        <taxon>Bacillati</taxon>
        <taxon>Actinomycetota</taxon>
        <taxon>Actinomycetes</taxon>
        <taxon>Micrococcales</taxon>
        <taxon>Microbacteriaceae</taxon>
        <taxon>Microbacterium</taxon>
    </lineage>
</organism>
<evidence type="ECO:0000256" key="1">
    <source>
        <dbReference type="ARBA" id="ARBA00010945"/>
    </source>
</evidence>
<accession>A0ABU1SDT0</accession>
<comment type="similarity">
    <text evidence="1">Belongs to the DNA polymerase type-Y family.</text>
</comment>
<evidence type="ECO:0000256" key="4">
    <source>
        <dbReference type="SAM" id="MobiDB-lite"/>
    </source>
</evidence>
<dbReference type="PANTHER" id="PTHR35369">
    <property type="entry name" value="BLR3025 PROTEIN-RELATED"/>
    <property type="match status" value="1"/>
</dbReference>
<feature type="domain" description="UmuC" evidence="5">
    <location>
        <begin position="28"/>
        <end position="180"/>
    </location>
</feature>
<proteinExistence type="inferred from homology"/>
<dbReference type="CDD" id="cd03468">
    <property type="entry name" value="PolY_like"/>
    <property type="match status" value="1"/>
</dbReference>
<dbReference type="Gene3D" id="1.10.150.20">
    <property type="entry name" value="5' to 3' exonuclease, C-terminal subdomain"/>
    <property type="match status" value="1"/>
</dbReference>
<protein>
    <submittedName>
        <fullName evidence="6">Protein ImuB</fullName>
    </submittedName>
</protein>
<evidence type="ECO:0000259" key="5">
    <source>
        <dbReference type="PROSITE" id="PS50173"/>
    </source>
</evidence>